<evidence type="ECO:0000313" key="1">
    <source>
        <dbReference type="EMBL" id="EHS64325.1"/>
    </source>
</evidence>
<dbReference type="HOGENOM" id="CLU_2278832_0_0_1"/>
<dbReference type="KEGG" id="pgr:PGTG_20936"/>
<dbReference type="AlphaFoldDB" id="H6QPT8"/>
<protein>
    <submittedName>
        <fullName evidence="1">Uncharacterized protein</fullName>
    </submittedName>
</protein>
<dbReference type="EMBL" id="DS178267">
    <property type="protein sequence ID" value="EHS64325.1"/>
    <property type="molecule type" value="Genomic_DNA"/>
</dbReference>
<dbReference type="VEuPathDB" id="FungiDB:PGTG_20936"/>
<keyword evidence="2" id="KW-1185">Reference proteome</keyword>
<dbReference type="InParanoid" id="H6QPT8"/>
<organism evidence="1 2">
    <name type="scientific">Puccinia graminis f. sp. tritici (strain CRL 75-36-700-3 / race SCCL)</name>
    <name type="common">Black stem rust fungus</name>
    <dbReference type="NCBI Taxonomy" id="418459"/>
    <lineage>
        <taxon>Eukaryota</taxon>
        <taxon>Fungi</taxon>
        <taxon>Dikarya</taxon>
        <taxon>Basidiomycota</taxon>
        <taxon>Pucciniomycotina</taxon>
        <taxon>Pucciniomycetes</taxon>
        <taxon>Pucciniales</taxon>
        <taxon>Pucciniaceae</taxon>
        <taxon>Puccinia</taxon>
    </lineage>
</organism>
<proteinExistence type="predicted"/>
<reference evidence="2" key="1">
    <citation type="journal article" date="2011" name="Proc. Natl. Acad. Sci. U.S.A.">
        <title>Obligate biotrophy features unraveled by the genomic analysis of rust fungi.</title>
        <authorList>
            <person name="Duplessis S."/>
            <person name="Cuomo C.A."/>
            <person name="Lin Y.-C."/>
            <person name="Aerts A."/>
            <person name="Tisserant E."/>
            <person name="Veneault-Fourrey C."/>
            <person name="Joly D.L."/>
            <person name="Hacquard S."/>
            <person name="Amselem J."/>
            <person name="Cantarel B.L."/>
            <person name="Chiu R."/>
            <person name="Coutinho P.M."/>
            <person name="Feau N."/>
            <person name="Field M."/>
            <person name="Frey P."/>
            <person name="Gelhaye E."/>
            <person name="Goldberg J."/>
            <person name="Grabherr M.G."/>
            <person name="Kodira C.D."/>
            <person name="Kohler A."/>
            <person name="Kuees U."/>
            <person name="Lindquist E.A."/>
            <person name="Lucas S.M."/>
            <person name="Mago R."/>
            <person name="Mauceli E."/>
            <person name="Morin E."/>
            <person name="Murat C."/>
            <person name="Pangilinan J.L."/>
            <person name="Park R."/>
            <person name="Pearson M."/>
            <person name="Quesneville H."/>
            <person name="Rouhier N."/>
            <person name="Sakthikumar S."/>
            <person name="Salamov A.A."/>
            <person name="Schmutz J."/>
            <person name="Selles B."/>
            <person name="Shapiro H."/>
            <person name="Tanguay P."/>
            <person name="Tuskan G.A."/>
            <person name="Henrissat B."/>
            <person name="Van de Peer Y."/>
            <person name="Rouze P."/>
            <person name="Ellis J.G."/>
            <person name="Dodds P.N."/>
            <person name="Schein J.E."/>
            <person name="Zhong S."/>
            <person name="Hamelin R.C."/>
            <person name="Grigoriev I.V."/>
            <person name="Szabo L.J."/>
            <person name="Martin F."/>
        </authorList>
    </citation>
    <scope>NUCLEOTIDE SEQUENCE [LARGE SCALE GENOMIC DNA]</scope>
    <source>
        <strain evidence="2">CRL 75-36-700-3 / race SCCL</strain>
    </source>
</reference>
<gene>
    <name evidence="1" type="ORF">PGTG_20936</name>
</gene>
<accession>H6QPT8</accession>
<dbReference type="RefSeq" id="XP_003890481.1">
    <property type="nucleotide sequence ID" value="XM_003890432.1"/>
</dbReference>
<evidence type="ECO:0000313" key="2">
    <source>
        <dbReference type="Proteomes" id="UP000008783"/>
    </source>
</evidence>
<dbReference type="Proteomes" id="UP000008783">
    <property type="component" value="Unassembled WGS sequence"/>
</dbReference>
<dbReference type="GeneID" id="13542601"/>
<sequence>MVVEDRKGAAGRSCLSSRLTTSLQVPSTPMLKWLSLPDAMAYSPPQSLLPCSELSRRLGSGSSGWTWAASTPLNSLGVGLSPSQPSNKLAIKTLISTGYNGT</sequence>
<name>H6QPT8_PUCGT</name>